<feature type="domain" description="ParB/Spo0J HTH" evidence="2">
    <location>
        <begin position="112"/>
        <end position="189"/>
    </location>
</feature>
<feature type="region of interest" description="Disordered" evidence="1">
    <location>
        <begin position="376"/>
        <end position="412"/>
    </location>
</feature>
<dbReference type="RefSeq" id="WP_054588748.1">
    <property type="nucleotide sequence ID" value="NZ_CP012700.1"/>
</dbReference>
<dbReference type="InterPro" id="IPR041468">
    <property type="entry name" value="HTH_ParB/Spo0J"/>
</dbReference>
<dbReference type="PANTHER" id="PTHR33375">
    <property type="entry name" value="CHROMOSOME-PARTITIONING PROTEIN PARB-RELATED"/>
    <property type="match status" value="1"/>
</dbReference>
<dbReference type="PATRIC" id="fig|33050.5.peg.3083"/>
<evidence type="ECO:0000313" key="3">
    <source>
        <dbReference type="EMBL" id="ALH81583.1"/>
    </source>
</evidence>
<dbReference type="GO" id="GO:0005694">
    <property type="term" value="C:chromosome"/>
    <property type="evidence" value="ECO:0007669"/>
    <property type="project" value="TreeGrafter"/>
</dbReference>
<dbReference type="AlphaFoldDB" id="A0A0N9UX93"/>
<gene>
    <name evidence="3" type="ORF">AN936_14855</name>
</gene>
<feature type="compositionally biased region" description="Acidic residues" evidence="1">
    <location>
        <begin position="389"/>
        <end position="399"/>
    </location>
</feature>
<dbReference type="CDD" id="cd16406">
    <property type="entry name" value="ParB_N_like"/>
    <property type="match status" value="1"/>
</dbReference>
<name>A0A0N9UX93_SPHMC</name>
<evidence type="ECO:0000313" key="4">
    <source>
        <dbReference type="Proteomes" id="UP000058074"/>
    </source>
</evidence>
<dbReference type="PANTHER" id="PTHR33375:SF7">
    <property type="entry name" value="CHROMOSOME 2-PARTITIONING PROTEIN PARB-RELATED"/>
    <property type="match status" value="1"/>
</dbReference>
<evidence type="ECO:0000256" key="1">
    <source>
        <dbReference type="SAM" id="MobiDB-lite"/>
    </source>
</evidence>
<dbReference type="EMBL" id="CP012700">
    <property type="protein sequence ID" value="ALH81583.1"/>
    <property type="molecule type" value="Genomic_DNA"/>
</dbReference>
<dbReference type="KEGG" id="smag:AN936_14855"/>
<proteinExistence type="predicted"/>
<organism evidence="3 4">
    <name type="scientific">Sphingopyxis macrogoltabida</name>
    <name type="common">Sphingomonas macrogoltabidus</name>
    <dbReference type="NCBI Taxonomy" id="33050"/>
    <lineage>
        <taxon>Bacteria</taxon>
        <taxon>Pseudomonadati</taxon>
        <taxon>Pseudomonadota</taxon>
        <taxon>Alphaproteobacteria</taxon>
        <taxon>Sphingomonadales</taxon>
        <taxon>Sphingomonadaceae</taxon>
        <taxon>Sphingopyxis</taxon>
    </lineage>
</organism>
<dbReference type="SUPFAM" id="SSF109709">
    <property type="entry name" value="KorB DNA-binding domain-like"/>
    <property type="match status" value="1"/>
</dbReference>
<reference evidence="3 4" key="1">
    <citation type="journal article" date="2015" name="Genome Announc.">
        <title>Complete Genome Sequence of Polypropylene Glycol- and Polyethylene Glycol-Degrading Sphingopyxis macrogoltabida Strain EY-1.</title>
        <authorList>
            <person name="Ohtsubo Y."/>
            <person name="Nagata Y."/>
            <person name="Numata M."/>
            <person name="Tsuchikane K."/>
            <person name="Hosoyama A."/>
            <person name="Yamazoe A."/>
            <person name="Tsuda M."/>
            <person name="Fujita N."/>
            <person name="Kawai F."/>
        </authorList>
    </citation>
    <scope>NUCLEOTIDE SEQUENCE [LARGE SCALE GENOMIC DNA]</scope>
    <source>
        <strain evidence="3 4">EY-1</strain>
    </source>
</reference>
<feature type="region of interest" description="Disordered" evidence="1">
    <location>
        <begin position="650"/>
        <end position="673"/>
    </location>
</feature>
<dbReference type="InterPro" id="IPR050336">
    <property type="entry name" value="Chromosome_partition/occlusion"/>
</dbReference>
<dbReference type="Gene3D" id="1.10.10.2830">
    <property type="match status" value="1"/>
</dbReference>
<evidence type="ECO:0000259" key="2">
    <source>
        <dbReference type="Pfam" id="PF17762"/>
    </source>
</evidence>
<dbReference type="OrthoDB" id="9813122at2"/>
<dbReference type="Proteomes" id="UP000058074">
    <property type="component" value="Chromosome"/>
</dbReference>
<accession>A0A0N9UX93</accession>
<dbReference type="Pfam" id="PF17762">
    <property type="entry name" value="HTH_ParB"/>
    <property type="match status" value="1"/>
</dbReference>
<protein>
    <submittedName>
        <fullName evidence="3">Chromosome partitioning protein ParB</fullName>
    </submittedName>
</protein>
<sequence>MTYPIVYALARNCVASPLNVRTESDSDADAELEAMIGQAGFVLQNLIGTAIKRKKDSYSIFGGGRRLARVHALIEKGQLPEDFCVPVMVMPDAKNAIELSLAENQKLPMTAADECTAFKNMIEKEGKTPAQVAARFGKTERFVLGRVRLADLHETIFEALRKGDITLEVAKAYGSTSDTVRQARVFEQYQDSYYGDDVYTIRRELASGSYRGGDPKALLVGREAYLEAGGRIDSDLFSDSASENWIDGDILDRLTDEKLAVEAEAIREREGFGEIRALPTTRVSYIELDGLSPVRGEIPPPTAEDEARCAEIEAEMTIIGEAANESDDGITDDDEQRYRDLESELREIQNRPPVLSDDQKASALAFVVLGEDGQPRVHHQVYRTPEAMSETDDSDDDRDDAAPGGASGKPAISQRLADELATMKAELLRVHVASDPRFALDLGTFVMVDAAQRRYGASDLASELRADAAPSRVIGFESGTTAAEEWAKLEAGLDRSWIDPDAGVTGRYDAFCALGEEARAAWLGWAIARTIHAVPAKTTGSDFVDHLGCKLGIDVAAWWRPTAKNYFKRLTKTTILDLFAEIGGSELGQRYGASKKDLLASSAEQLFAGNIIVEADVKEKALAWLPDAMRFEHPVAALANDDADLEPADAAEITFDDEAVGDGDEDEPIADAA</sequence>
<dbReference type="GO" id="GO:0007059">
    <property type="term" value="P:chromosome segregation"/>
    <property type="evidence" value="ECO:0007669"/>
    <property type="project" value="TreeGrafter"/>
</dbReference>